<dbReference type="Gene3D" id="2.60.40.10">
    <property type="entry name" value="Immunoglobulins"/>
    <property type="match status" value="1"/>
</dbReference>
<sequence>MINTPSFFKISLLALSCGASAFSYANELHLKQGGAVDASEQAAAMVAQRSAEQVSAPGTFTQTEKVAALDDSHYLILDSQPLVPAAVKNLQQPSVKVPLKTSQQRVSLSAETAAITPVCPTLNIDTLYTLNNSTAGSASCYHFEITQRAKTTVLVVGQNAQTNANLTVFRHEADDSLTVVGSSANAGNADEVVLALTEPGHYYWYIDLVAADGGAFNFAAVANTSADSYELNDSLALSTPLGDKLNNISGNMDSTADVDYYHFTALRGQDTSISLGDSFGNNEWILELYNGGWQVLGNNLTHNLSGLQANQVVNVRVTPNPALSVDPSHNYQLSFGSKPAIFSDYSVDGESNVTRVTYGATSTYLTTQAYKNLTWGATIKDSSGQPIEGAQVKLRVDKSFADNPDGYVHYVDYTLTTDSSGQVAGNVTLGTCSGSSTSQPHYEYKFGTKNWWQTEFNYGGWRIEVPGNADLGVGGNSVPYVVLGHLCKQTYLGSE</sequence>
<evidence type="ECO:0000313" key="2">
    <source>
        <dbReference type="EMBL" id="WDE12748.1"/>
    </source>
</evidence>
<gene>
    <name evidence="2" type="ORF">H3N35_04560</name>
</gene>
<proteinExistence type="predicted"/>
<feature type="chain" id="PRO_5047549020" description="Peptidase C-terminal archaeal/bacterial domain-containing protein" evidence="1">
    <location>
        <begin position="26"/>
        <end position="495"/>
    </location>
</feature>
<dbReference type="InterPro" id="IPR013783">
    <property type="entry name" value="Ig-like_fold"/>
</dbReference>
<dbReference type="EMBL" id="CP059693">
    <property type="protein sequence ID" value="WDE12748.1"/>
    <property type="molecule type" value="Genomic_DNA"/>
</dbReference>
<dbReference type="RefSeq" id="WP_274053070.1">
    <property type="nucleotide sequence ID" value="NZ_CP059693.1"/>
</dbReference>
<keyword evidence="3" id="KW-1185">Reference proteome</keyword>
<accession>A0ABY7VGU4</accession>
<evidence type="ECO:0000313" key="3">
    <source>
        <dbReference type="Proteomes" id="UP001215231"/>
    </source>
</evidence>
<dbReference type="Proteomes" id="UP001215231">
    <property type="component" value="Chromosome"/>
</dbReference>
<feature type="signal peptide" evidence="1">
    <location>
        <begin position="1"/>
        <end position="25"/>
    </location>
</feature>
<protein>
    <recommendedName>
        <fullName evidence="4">Peptidase C-terminal archaeal/bacterial domain-containing protein</fullName>
    </recommendedName>
</protein>
<organism evidence="2 3">
    <name type="scientific">Thalassomonas haliotis</name>
    <dbReference type="NCBI Taxonomy" id="485448"/>
    <lineage>
        <taxon>Bacteria</taxon>
        <taxon>Pseudomonadati</taxon>
        <taxon>Pseudomonadota</taxon>
        <taxon>Gammaproteobacteria</taxon>
        <taxon>Alteromonadales</taxon>
        <taxon>Colwelliaceae</taxon>
        <taxon>Thalassomonas</taxon>
    </lineage>
</organism>
<evidence type="ECO:0000256" key="1">
    <source>
        <dbReference type="SAM" id="SignalP"/>
    </source>
</evidence>
<name>A0ABY7VGU4_9GAMM</name>
<reference evidence="2 3" key="1">
    <citation type="journal article" date="2022" name="Mar. Drugs">
        <title>Bioassay-Guided Fractionation Leads to the Detection of Cholic Acid Generated by the Rare Thalassomonas sp.</title>
        <authorList>
            <person name="Pheiffer F."/>
            <person name="Schneider Y.K."/>
            <person name="Hansen E.H."/>
            <person name="Andersen J.H."/>
            <person name="Isaksson J."/>
            <person name="Busche T."/>
            <person name="R C."/>
            <person name="Kalinowski J."/>
            <person name="Zyl L.V."/>
            <person name="Trindade M."/>
        </authorList>
    </citation>
    <scope>NUCLEOTIDE SEQUENCE [LARGE SCALE GENOMIC DNA]</scope>
    <source>
        <strain evidence="2 3">A5K-61T</strain>
    </source>
</reference>
<dbReference type="Gene3D" id="2.60.120.380">
    <property type="match status" value="1"/>
</dbReference>
<evidence type="ECO:0008006" key="4">
    <source>
        <dbReference type="Google" id="ProtNLM"/>
    </source>
</evidence>
<keyword evidence="1" id="KW-0732">Signal</keyword>